<name>A0A0A9EEZ6_ARUDO</name>
<dbReference type="EMBL" id="GBRH01201435">
    <property type="protein sequence ID" value="JAD96460.1"/>
    <property type="molecule type" value="Transcribed_RNA"/>
</dbReference>
<dbReference type="AlphaFoldDB" id="A0A0A9EEZ6"/>
<evidence type="ECO:0000313" key="1">
    <source>
        <dbReference type="EMBL" id="JAD96460.1"/>
    </source>
</evidence>
<protein>
    <submittedName>
        <fullName evidence="1">Uncharacterized protein</fullName>
    </submittedName>
</protein>
<reference evidence="1" key="2">
    <citation type="journal article" date="2015" name="Data Brief">
        <title>Shoot transcriptome of the giant reed, Arundo donax.</title>
        <authorList>
            <person name="Barrero R.A."/>
            <person name="Guerrero F.D."/>
            <person name="Moolhuijzen P."/>
            <person name="Goolsby J.A."/>
            <person name="Tidwell J."/>
            <person name="Bellgard S.E."/>
            <person name="Bellgard M.I."/>
        </authorList>
    </citation>
    <scope>NUCLEOTIDE SEQUENCE</scope>
    <source>
        <tissue evidence="1">Shoot tissue taken approximately 20 cm above the soil surface</tissue>
    </source>
</reference>
<sequence length="62" mass="7130">MKWRFASGKTEMPRSLSKNFRISLVGIQIEEPRKSKSSASSLLRYLRLEPNPSSRKNSTIYA</sequence>
<organism evidence="1">
    <name type="scientific">Arundo donax</name>
    <name type="common">Giant reed</name>
    <name type="synonym">Donax arundinaceus</name>
    <dbReference type="NCBI Taxonomy" id="35708"/>
    <lineage>
        <taxon>Eukaryota</taxon>
        <taxon>Viridiplantae</taxon>
        <taxon>Streptophyta</taxon>
        <taxon>Embryophyta</taxon>
        <taxon>Tracheophyta</taxon>
        <taxon>Spermatophyta</taxon>
        <taxon>Magnoliopsida</taxon>
        <taxon>Liliopsida</taxon>
        <taxon>Poales</taxon>
        <taxon>Poaceae</taxon>
        <taxon>PACMAD clade</taxon>
        <taxon>Arundinoideae</taxon>
        <taxon>Arundineae</taxon>
        <taxon>Arundo</taxon>
    </lineage>
</organism>
<proteinExistence type="predicted"/>
<accession>A0A0A9EEZ6</accession>
<reference evidence="1" key="1">
    <citation type="submission" date="2014-09" db="EMBL/GenBank/DDBJ databases">
        <authorList>
            <person name="Magalhaes I.L.F."/>
            <person name="Oliveira U."/>
            <person name="Santos F.R."/>
            <person name="Vidigal T.H.D.A."/>
            <person name="Brescovit A.D."/>
            <person name="Santos A.J."/>
        </authorList>
    </citation>
    <scope>NUCLEOTIDE SEQUENCE</scope>
    <source>
        <tissue evidence="1">Shoot tissue taken approximately 20 cm above the soil surface</tissue>
    </source>
</reference>